<dbReference type="PIRSF" id="PIRSF000232">
    <property type="entry name" value="YdjA"/>
    <property type="match status" value="1"/>
</dbReference>
<comment type="cofactor">
    <cofactor evidence="8">
        <name>FMN</name>
        <dbReference type="ChEBI" id="CHEBI:58210"/>
    </cofactor>
    <text evidence="8">Binds 1 FMN per subunit.</text>
</comment>
<comment type="caution">
    <text evidence="10">The sequence shown here is derived from an EMBL/GenBank/DDBJ whole genome shotgun (WGS) entry which is preliminary data.</text>
</comment>
<dbReference type="Pfam" id="PF00881">
    <property type="entry name" value="Nitroreductase"/>
    <property type="match status" value="1"/>
</dbReference>
<feature type="binding site" description="in other chain" evidence="8">
    <location>
        <begin position="12"/>
        <end position="14"/>
    </location>
    <ligand>
        <name>FMN</name>
        <dbReference type="ChEBI" id="CHEBI:58210"/>
        <note>ligand shared between dimeric partners</note>
    </ligand>
</feature>
<evidence type="ECO:0000256" key="6">
    <source>
        <dbReference type="ARBA" id="ARBA00023027"/>
    </source>
</evidence>
<dbReference type="RefSeq" id="WP_160917815.1">
    <property type="nucleotide sequence ID" value="NZ_WMEY01000001.1"/>
</dbReference>
<evidence type="ECO:0000256" key="5">
    <source>
        <dbReference type="ARBA" id="ARBA00023002"/>
    </source>
</evidence>
<dbReference type="InterPro" id="IPR029479">
    <property type="entry name" value="Nitroreductase"/>
</dbReference>
<keyword evidence="2 7" id="KW-0285">Flavoprotein</keyword>
<dbReference type="Proteomes" id="UP000447833">
    <property type="component" value="Unassembled WGS sequence"/>
</dbReference>
<keyword evidence="6 7" id="KW-0520">NAD</keyword>
<evidence type="ECO:0000259" key="9">
    <source>
        <dbReference type="Pfam" id="PF00881"/>
    </source>
</evidence>
<dbReference type="CDD" id="cd02135">
    <property type="entry name" value="YdjA-like"/>
    <property type="match status" value="1"/>
</dbReference>
<evidence type="ECO:0000313" key="11">
    <source>
        <dbReference type="Proteomes" id="UP000447833"/>
    </source>
</evidence>
<feature type="binding site" evidence="8">
    <location>
        <position position="41"/>
    </location>
    <ligand>
        <name>FMN</name>
        <dbReference type="ChEBI" id="CHEBI:58210"/>
        <note>ligand shared between dimeric partners</note>
    </ligand>
</feature>
<gene>
    <name evidence="10" type="ORF">GLW07_00785</name>
</gene>
<dbReference type="SUPFAM" id="SSF55469">
    <property type="entry name" value="FMN-dependent nitroreductase-like"/>
    <property type="match status" value="1"/>
</dbReference>
<dbReference type="EC" id="1.-.-.-" evidence="7"/>
<dbReference type="GO" id="GO:0016491">
    <property type="term" value="F:oxidoreductase activity"/>
    <property type="evidence" value="ECO:0007669"/>
    <property type="project" value="UniProtKB-UniRule"/>
</dbReference>
<evidence type="ECO:0000313" key="10">
    <source>
        <dbReference type="EMBL" id="MYL61880.1"/>
    </source>
</evidence>
<dbReference type="Gene3D" id="3.40.109.10">
    <property type="entry name" value="NADH Oxidase"/>
    <property type="match status" value="1"/>
</dbReference>
<evidence type="ECO:0000256" key="1">
    <source>
        <dbReference type="ARBA" id="ARBA00007118"/>
    </source>
</evidence>
<dbReference type="PANTHER" id="PTHR43821:SF1">
    <property type="entry name" value="NAD(P)H NITROREDUCTASE YDJA-RELATED"/>
    <property type="match status" value="1"/>
</dbReference>
<reference evidence="10 11" key="1">
    <citation type="submission" date="2019-11" db="EMBL/GenBank/DDBJ databases">
        <title>Genome sequences of 17 halophilic strains isolated from different environments.</title>
        <authorList>
            <person name="Furrow R.E."/>
        </authorList>
    </citation>
    <scope>NUCLEOTIDE SEQUENCE [LARGE SCALE GENOMIC DNA]</scope>
    <source>
        <strain evidence="10 11">22506_14_FS</strain>
    </source>
</reference>
<evidence type="ECO:0000256" key="8">
    <source>
        <dbReference type="PIRSR" id="PIRSR000232-1"/>
    </source>
</evidence>
<keyword evidence="5 7" id="KW-0560">Oxidoreductase</keyword>
<dbReference type="PANTHER" id="PTHR43821">
    <property type="entry name" value="NAD(P)H NITROREDUCTASE YDJA-RELATED"/>
    <property type="match status" value="1"/>
</dbReference>
<dbReference type="EMBL" id="WMEY01000001">
    <property type="protein sequence ID" value="MYL61880.1"/>
    <property type="molecule type" value="Genomic_DNA"/>
</dbReference>
<evidence type="ECO:0000256" key="4">
    <source>
        <dbReference type="ARBA" id="ARBA00022857"/>
    </source>
</evidence>
<name>A0A845ES75_9BACL</name>
<comment type="similarity">
    <text evidence="1 7">Belongs to the nitroreductase family.</text>
</comment>
<dbReference type="InterPro" id="IPR000415">
    <property type="entry name" value="Nitroreductase-like"/>
</dbReference>
<evidence type="ECO:0000256" key="2">
    <source>
        <dbReference type="ARBA" id="ARBA00022630"/>
    </source>
</evidence>
<dbReference type="AlphaFoldDB" id="A0A845ES75"/>
<proteinExistence type="inferred from homology"/>
<keyword evidence="4 7" id="KW-0521">NADP</keyword>
<protein>
    <recommendedName>
        <fullName evidence="7">Putative NAD(P)H nitroreductase</fullName>
        <ecNumber evidence="7">1.-.-.-</ecNumber>
    </recommendedName>
</protein>
<dbReference type="InterPro" id="IPR052530">
    <property type="entry name" value="NAD(P)H_nitroreductase"/>
</dbReference>
<feature type="binding site" description="in other chain" evidence="8">
    <location>
        <begin position="136"/>
        <end position="138"/>
    </location>
    <ligand>
        <name>FMN</name>
        <dbReference type="ChEBI" id="CHEBI:58210"/>
        <note>ligand shared between dimeric partners</note>
    </ligand>
</feature>
<sequence>MNDMVQHTIVSRRTIRKFQPDDIPLHTIVDILEDAKWAPNHKLREPWEVMLYKGDGKKHLIEHIQESIARTEFDEEKAEKKKEKINQFIRNIPIHLLVTVKAATTEKERHEDFAATCAFIQNIQLLSWAKGLGVVWKTNEFIFDPIFREAMGLELDDVIVGMLHIGKPAFIPNPKERKSIKNKLTIYDTQPKKQPSFF</sequence>
<evidence type="ECO:0000256" key="7">
    <source>
        <dbReference type="PIRNR" id="PIRNR000232"/>
    </source>
</evidence>
<organism evidence="10 11">
    <name type="scientific">Guptibacillus hwajinpoensis</name>
    <dbReference type="NCBI Taxonomy" id="208199"/>
    <lineage>
        <taxon>Bacteria</taxon>
        <taxon>Bacillati</taxon>
        <taxon>Bacillota</taxon>
        <taxon>Bacilli</taxon>
        <taxon>Bacillales</taxon>
        <taxon>Guptibacillaceae</taxon>
        <taxon>Guptibacillus</taxon>
    </lineage>
</organism>
<feature type="domain" description="Nitroreductase" evidence="9">
    <location>
        <begin position="9"/>
        <end position="167"/>
    </location>
</feature>
<keyword evidence="3 7" id="KW-0288">FMN</keyword>
<accession>A0A845ES75</accession>
<evidence type="ECO:0000256" key="3">
    <source>
        <dbReference type="ARBA" id="ARBA00022643"/>
    </source>
</evidence>
<dbReference type="InterPro" id="IPR026021">
    <property type="entry name" value="YdjA-like"/>
</dbReference>